<gene>
    <name evidence="2" type="ORF">AVL57_00595</name>
</gene>
<dbReference type="EMBL" id="CP013927">
    <property type="protein sequence ID" value="AMJ76675.1"/>
    <property type="molecule type" value="Genomic_DNA"/>
</dbReference>
<keyword evidence="2" id="KW-0614">Plasmid</keyword>
<dbReference type="Gene3D" id="1.10.620.20">
    <property type="entry name" value="Ribonucleotide Reductase, subunit A"/>
    <property type="match status" value="1"/>
</dbReference>
<accession>A0ABM5YPW7</accession>
<proteinExistence type="predicted"/>
<dbReference type="SUPFAM" id="SSF47240">
    <property type="entry name" value="Ferritin-like"/>
    <property type="match status" value="1"/>
</dbReference>
<dbReference type="InterPro" id="IPR011017">
    <property type="entry name" value="TRASH_dom"/>
</dbReference>
<evidence type="ECO:0000313" key="3">
    <source>
        <dbReference type="Proteomes" id="UP000056750"/>
    </source>
</evidence>
<name>A0ABM5YPW7_9ALTE</name>
<sequence>MDGVFSFLLFAVFFYLMMRLGCGSHMSHGYHKDTSSNKVEPIIDPVCHKVVEPEQGYGKLHEGELYRFCSKHCLDEFDQQPEKYIDKLNNAGAIS</sequence>
<dbReference type="InterPro" id="IPR009078">
    <property type="entry name" value="Ferritin-like_SF"/>
</dbReference>
<keyword evidence="3" id="KW-1185">Reference proteome</keyword>
<protein>
    <submittedName>
        <fullName evidence="2">Metal ion permease</fullName>
    </submittedName>
</protein>
<reference evidence="2 3" key="1">
    <citation type="submission" date="2015-12" db="EMBL/GenBank/DDBJ databases">
        <title>Intraspecies pangenome expansion in the marine bacterium Alteromonas.</title>
        <authorList>
            <person name="Lopez-Perez M."/>
            <person name="Rodriguez-Valera F."/>
        </authorList>
    </citation>
    <scope>NUCLEOTIDE SEQUENCE [LARGE SCALE GENOMIC DNA]</scope>
    <source>
        <strain evidence="2 3">LMG 21861</strain>
        <plasmid evidence="2 3">pASTE61-200</plasmid>
    </source>
</reference>
<dbReference type="SMART" id="SM00746">
    <property type="entry name" value="TRASH"/>
    <property type="match status" value="1"/>
</dbReference>
<dbReference type="Proteomes" id="UP000056750">
    <property type="component" value="Plasmid pASTE61-200"/>
</dbReference>
<dbReference type="InterPro" id="IPR012348">
    <property type="entry name" value="RNR-like"/>
</dbReference>
<evidence type="ECO:0000313" key="2">
    <source>
        <dbReference type="EMBL" id="AMJ76675.1"/>
    </source>
</evidence>
<dbReference type="InterPro" id="IPR007029">
    <property type="entry name" value="YHS_dom"/>
</dbReference>
<organism evidence="2 3">
    <name type="scientific">Alteromonas stellipolaris</name>
    <dbReference type="NCBI Taxonomy" id="233316"/>
    <lineage>
        <taxon>Bacteria</taxon>
        <taxon>Pseudomonadati</taxon>
        <taxon>Pseudomonadota</taxon>
        <taxon>Gammaproteobacteria</taxon>
        <taxon>Alteromonadales</taxon>
        <taxon>Alteromonadaceae</taxon>
        <taxon>Alteromonas/Salinimonas group</taxon>
        <taxon>Alteromonas</taxon>
    </lineage>
</organism>
<dbReference type="Pfam" id="PF04945">
    <property type="entry name" value="YHS"/>
    <property type="match status" value="1"/>
</dbReference>
<geneLocation type="plasmid" evidence="2 3">
    <name>pASTE61-200</name>
</geneLocation>
<dbReference type="RefSeq" id="WP_061093716.1">
    <property type="nucleotide sequence ID" value="NZ_CP013927.1"/>
</dbReference>
<evidence type="ECO:0000259" key="1">
    <source>
        <dbReference type="SMART" id="SM00746"/>
    </source>
</evidence>
<feature type="domain" description="TRASH" evidence="1">
    <location>
        <begin position="44"/>
        <end position="81"/>
    </location>
</feature>